<reference evidence="8" key="1">
    <citation type="submission" date="2015-04" db="UniProtKB">
        <authorList>
            <consortium name="EnsemblPlants"/>
        </authorList>
    </citation>
    <scope>IDENTIFICATION</scope>
</reference>
<keyword evidence="9" id="KW-1185">Reference proteome</keyword>
<dbReference type="PANTHER" id="PTHR14582:SF1">
    <property type="entry name" value="CENTROMERE PROTEIN O"/>
    <property type="match status" value="1"/>
</dbReference>
<dbReference type="PANTHER" id="PTHR14582">
    <property type="entry name" value="INNER KINETOCHORE SUBUNIT MAL2"/>
    <property type="match status" value="1"/>
</dbReference>
<evidence type="ECO:0000256" key="7">
    <source>
        <dbReference type="SAM" id="MobiDB-lite"/>
    </source>
</evidence>
<evidence type="ECO:0000256" key="1">
    <source>
        <dbReference type="ARBA" id="ARBA00004123"/>
    </source>
</evidence>
<dbReference type="STRING" id="4537.A0A0E0KNN4"/>
<dbReference type="CDD" id="cd23835">
    <property type="entry name" value="DRWD-N_CENP-O"/>
    <property type="match status" value="1"/>
</dbReference>
<dbReference type="Gramene" id="OPUNC04G05170.1">
    <property type="protein sequence ID" value="OPUNC04G05170.1"/>
    <property type="gene ID" value="OPUNC04G05170"/>
</dbReference>
<evidence type="ECO:0000256" key="6">
    <source>
        <dbReference type="ARBA" id="ARBA00023328"/>
    </source>
</evidence>
<reference evidence="8" key="2">
    <citation type="submission" date="2018-05" db="EMBL/GenBank/DDBJ databases">
        <title>OpunRS2 (Oryza punctata Reference Sequence Version 2).</title>
        <authorList>
            <person name="Zhang J."/>
            <person name="Kudrna D."/>
            <person name="Lee S."/>
            <person name="Talag J."/>
            <person name="Welchert J."/>
            <person name="Wing R.A."/>
        </authorList>
    </citation>
    <scope>NUCLEOTIDE SEQUENCE [LARGE SCALE GENOMIC DNA]</scope>
</reference>
<dbReference type="InterPro" id="IPR018464">
    <property type="entry name" value="CENP-O"/>
</dbReference>
<name>A0A0E0KNN4_ORYPU</name>
<dbReference type="GO" id="GO:0005634">
    <property type="term" value="C:nucleus"/>
    <property type="evidence" value="ECO:0007669"/>
    <property type="project" value="UniProtKB-SubCell"/>
</dbReference>
<feature type="compositionally biased region" description="Low complexity" evidence="7">
    <location>
        <begin position="369"/>
        <end position="384"/>
    </location>
</feature>
<dbReference type="EnsemblPlants" id="OPUNC04G05170.1">
    <property type="protein sequence ID" value="OPUNC04G05170.1"/>
    <property type="gene ID" value="OPUNC04G05170"/>
</dbReference>
<dbReference type="GO" id="GO:0031511">
    <property type="term" value="C:Mis6-Sim4 complex"/>
    <property type="evidence" value="ECO:0007669"/>
    <property type="project" value="TreeGrafter"/>
</dbReference>
<evidence type="ECO:0000313" key="9">
    <source>
        <dbReference type="Proteomes" id="UP000026962"/>
    </source>
</evidence>
<organism evidence="8">
    <name type="scientific">Oryza punctata</name>
    <name type="common">Red rice</name>
    <dbReference type="NCBI Taxonomy" id="4537"/>
    <lineage>
        <taxon>Eukaryota</taxon>
        <taxon>Viridiplantae</taxon>
        <taxon>Streptophyta</taxon>
        <taxon>Embryophyta</taxon>
        <taxon>Tracheophyta</taxon>
        <taxon>Spermatophyta</taxon>
        <taxon>Magnoliopsida</taxon>
        <taxon>Liliopsida</taxon>
        <taxon>Poales</taxon>
        <taxon>Poaceae</taxon>
        <taxon>BOP clade</taxon>
        <taxon>Oryzoideae</taxon>
        <taxon>Oryzeae</taxon>
        <taxon>Oryzinae</taxon>
        <taxon>Oryza</taxon>
    </lineage>
</organism>
<evidence type="ECO:0000256" key="5">
    <source>
        <dbReference type="ARBA" id="ARBA00023242"/>
    </source>
</evidence>
<evidence type="ECO:0000313" key="8">
    <source>
        <dbReference type="EnsemblPlants" id="OPUNC04G05170.1"/>
    </source>
</evidence>
<dbReference type="HOGENOM" id="CLU_400316_0_0_1"/>
<keyword evidence="4" id="KW-0158">Chromosome</keyword>
<dbReference type="AlphaFoldDB" id="A0A0E0KNN4"/>
<dbReference type="CDD" id="cd23836">
    <property type="entry name" value="DRWD-C_CENP-O"/>
    <property type="match status" value="1"/>
</dbReference>
<feature type="region of interest" description="Disordered" evidence="7">
    <location>
        <begin position="331"/>
        <end position="384"/>
    </location>
</feature>
<keyword evidence="5" id="KW-0539">Nucleus</keyword>
<evidence type="ECO:0000256" key="2">
    <source>
        <dbReference type="ARBA" id="ARBA00004584"/>
    </source>
</evidence>
<sequence>MAATGEYGSSARMMVSYGGEIVHGDHGQDGKAAAAAPYYAGGVHRIVKVGLSERLADLRQRMAALAGSCDVCIRYALPGEGLGRLRDVANDGDLWGLVSLLFCHEASKTGRVRVFLFGVDAPPLRSASAPSLPALLEDGGDTTTAASGGACAAPITLGLRSGSSPSLATSGTAVRMKVSYGGEIIIQQRDGSAAASCYYAGGVHRIVRVGLSEPLADVRARLAALAGCSDVRIRYAFPGEPEGLGHLRDVASDGDLWSLVSLLFFHEAVTTSSNKPKQGRIRVFLFGTDDAPAAPPLRRSASSPSLVDGAMLQGALPALAEEEDMDIDTAAATSPAGGATGARPVSVTRTEGMRRSASSPALAMPPPSSLDSGTAATSSSSGDGAAQFAPVVRVPLIPVYPLFTCCFPVRKIYFERHLDLDLTSDNYVRMIPIDDEQWNDGLLATIREKVHMEADRKAMANQANVPADPQFQSRTTYRIKNKVIYCLDGVRIGIQYETFFAGEPCEIYHCVLESKSFLEKMTVIEHTLPFFLPIREAESEFLSSNAIKFIDHLEEILQSYVDRREQVRLIKELYGNQIGELFRSLSYNLIEFVMEDFECKVTVSIRYSDLLFTLPSQARVLAWPLRSSRGISVTERRASRSASAQLVPFRLPYAEDALKTLSLPEAFAEIVLSLPRALKRILSSQESD</sequence>
<accession>A0A0E0KNN4</accession>
<proteinExistence type="inferred from homology"/>
<dbReference type="Pfam" id="PF09496">
    <property type="entry name" value="CENP-O"/>
    <property type="match status" value="1"/>
</dbReference>
<evidence type="ECO:0000256" key="3">
    <source>
        <dbReference type="ARBA" id="ARBA00007321"/>
    </source>
</evidence>
<protein>
    <submittedName>
        <fullName evidence="8">Uncharacterized protein</fullName>
    </submittedName>
</protein>
<dbReference type="Proteomes" id="UP000026962">
    <property type="component" value="Chromosome 4"/>
</dbReference>
<keyword evidence="6" id="KW-0137">Centromere</keyword>
<comment type="subcellular location">
    <subcellularLocation>
        <location evidence="2">Chromosome</location>
        <location evidence="2">Centromere</location>
    </subcellularLocation>
    <subcellularLocation>
        <location evidence="1">Nucleus</location>
    </subcellularLocation>
</comment>
<comment type="similarity">
    <text evidence="3">Belongs to the CENP-O/MCM21 family.</text>
</comment>
<evidence type="ECO:0000256" key="4">
    <source>
        <dbReference type="ARBA" id="ARBA00022454"/>
    </source>
</evidence>
<dbReference type="eggNOG" id="ENOG502QUFG">
    <property type="taxonomic scope" value="Eukaryota"/>
</dbReference>